<reference evidence="2 3" key="1">
    <citation type="journal article" date="2018" name="PLoS Genet.">
        <title>Population sequencing reveals clonal diversity and ancestral inbreeding in the grapevine cultivar Chardonnay.</title>
        <authorList>
            <person name="Roach M.J."/>
            <person name="Johnson D.L."/>
            <person name="Bohlmann J."/>
            <person name="van Vuuren H.J."/>
            <person name="Jones S.J."/>
            <person name="Pretorius I.S."/>
            <person name="Schmidt S.A."/>
            <person name="Borneman A.R."/>
        </authorList>
    </citation>
    <scope>NUCLEOTIDE SEQUENCE [LARGE SCALE GENOMIC DNA]</scope>
    <source>
        <strain evidence="3">cv. Chardonnay</strain>
        <tissue evidence="2">Leaf</tissue>
    </source>
</reference>
<name>A0A438ISW2_VITVI</name>
<proteinExistence type="predicted"/>
<dbReference type="EMBL" id="QGNW01000085">
    <property type="protein sequence ID" value="RVW99802.1"/>
    <property type="molecule type" value="Genomic_DNA"/>
</dbReference>
<protein>
    <submittedName>
        <fullName evidence="2">Uncharacterized protein</fullName>
    </submittedName>
</protein>
<dbReference type="AlphaFoldDB" id="A0A438ISW2"/>
<evidence type="ECO:0000313" key="3">
    <source>
        <dbReference type="Proteomes" id="UP000288805"/>
    </source>
</evidence>
<feature type="compositionally biased region" description="Basic and acidic residues" evidence="1">
    <location>
        <begin position="1"/>
        <end position="17"/>
    </location>
</feature>
<feature type="region of interest" description="Disordered" evidence="1">
    <location>
        <begin position="1"/>
        <end position="24"/>
    </location>
</feature>
<sequence>MGESERESDCEEREHRSEKQRRLKGHRFGVESKVFEIEVEERNGRPQAIIVERKRGISS</sequence>
<dbReference type="Proteomes" id="UP000288805">
    <property type="component" value="Unassembled WGS sequence"/>
</dbReference>
<gene>
    <name evidence="2" type="ORF">CK203_029185</name>
</gene>
<comment type="caution">
    <text evidence="2">The sequence shown here is derived from an EMBL/GenBank/DDBJ whole genome shotgun (WGS) entry which is preliminary data.</text>
</comment>
<evidence type="ECO:0000313" key="2">
    <source>
        <dbReference type="EMBL" id="RVW99802.1"/>
    </source>
</evidence>
<accession>A0A438ISW2</accession>
<evidence type="ECO:0000256" key="1">
    <source>
        <dbReference type="SAM" id="MobiDB-lite"/>
    </source>
</evidence>
<organism evidence="2 3">
    <name type="scientific">Vitis vinifera</name>
    <name type="common">Grape</name>
    <dbReference type="NCBI Taxonomy" id="29760"/>
    <lineage>
        <taxon>Eukaryota</taxon>
        <taxon>Viridiplantae</taxon>
        <taxon>Streptophyta</taxon>
        <taxon>Embryophyta</taxon>
        <taxon>Tracheophyta</taxon>
        <taxon>Spermatophyta</taxon>
        <taxon>Magnoliopsida</taxon>
        <taxon>eudicotyledons</taxon>
        <taxon>Gunneridae</taxon>
        <taxon>Pentapetalae</taxon>
        <taxon>rosids</taxon>
        <taxon>Vitales</taxon>
        <taxon>Vitaceae</taxon>
        <taxon>Viteae</taxon>
        <taxon>Vitis</taxon>
    </lineage>
</organism>